<dbReference type="InterPro" id="IPR041678">
    <property type="entry name" value="TetR_C_16"/>
</dbReference>
<comment type="caution">
    <text evidence="4">The sequence shown here is derived from an EMBL/GenBank/DDBJ whole genome shotgun (WGS) entry which is preliminary data.</text>
</comment>
<dbReference type="PROSITE" id="PS50977">
    <property type="entry name" value="HTH_TETR_2"/>
    <property type="match status" value="1"/>
</dbReference>
<dbReference type="PANTHER" id="PTHR30055">
    <property type="entry name" value="HTH-TYPE TRANSCRIPTIONAL REGULATOR RUTR"/>
    <property type="match status" value="1"/>
</dbReference>
<name>A0ABV8FFK3_9ACTN</name>
<dbReference type="PANTHER" id="PTHR30055:SF235">
    <property type="entry name" value="TRANSCRIPTIONAL REGULATORY PROTEIN"/>
    <property type="match status" value="1"/>
</dbReference>
<feature type="domain" description="HTH tetR-type" evidence="3">
    <location>
        <begin position="11"/>
        <end position="71"/>
    </location>
</feature>
<dbReference type="SUPFAM" id="SSF46689">
    <property type="entry name" value="Homeodomain-like"/>
    <property type="match status" value="1"/>
</dbReference>
<organism evidence="4 5">
    <name type="scientific">Nocardiopsis sediminis</name>
    <dbReference type="NCBI Taxonomy" id="1778267"/>
    <lineage>
        <taxon>Bacteria</taxon>
        <taxon>Bacillati</taxon>
        <taxon>Actinomycetota</taxon>
        <taxon>Actinomycetes</taxon>
        <taxon>Streptosporangiales</taxon>
        <taxon>Nocardiopsidaceae</taxon>
        <taxon>Nocardiopsis</taxon>
    </lineage>
</organism>
<dbReference type="SUPFAM" id="SSF48498">
    <property type="entry name" value="Tetracyclin repressor-like, C-terminal domain"/>
    <property type="match status" value="1"/>
</dbReference>
<dbReference type="InterPro" id="IPR036271">
    <property type="entry name" value="Tet_transcr_reg_TetR-rel_C_sf"/>
</dbReference>
<evidence type="ECO:0000313" key="4">
    <source>
        <dbReference type="EMBL" id="MFC3994547.1"/>
    </source>
</evidence>
<evidence type="ECO:0000259" key="3">
    <source>
        <dbReference type="PROSITE" id="PS50977"/>
    </source>
</evidence>
<dbReference type="Pfam" id="PF00440">
    <property type="entry name" value="TetR_N"/>
    <property type="match status" value="1"/>
</dbReference>
<proteinExistence type="predicted"/>
<reference evidence="5" key="1">
    <citation type="journal article" date="2019" name="Int. J. Syst. Evol. Microbiol.">
        <title>The Global Catalogue of Microorganisms (GCM) 10K type strain sequencing project: providing services to taxonomists for standard genome sequencing and annotation.</title>
        <authorList>
            <consortium name="The Broad Institute Genomics Platform"/>
            <consortium name="The Broad Institute Genome Sequencing Center for Infectious Disease"/>
            <person name="Wu L."/>
            <person name="Ma J."/>
        </authorList>
    </citation>
    <scope>NUCLEOTIDE SEQUENCE [LARGE SCALE GENOMIC DNA]</scope>
    <source>
        <strain evidence="5">TBRC 1826</strain>
    </source>
</reference>
<accession>A0ABV8FFK3</accession>
<keyword evidence="5" id="KW-1185">Reference proteome</keyword>
<gene>
    <name evidence="4" type="ORF">ACFOVU_01365</name>
</gene>
<protein>
    <submittedName>
        <fullName evidence="4">TetR family transcriptional regulator</fullName>
    </submittedName>
</protein>
<dbReference type="Pfam" id="PF17920">
    <property type="entry name" value="TetR_C_16"/>
    <property type="match status" value="1"/>
</dbReference>
<dbReference type="InterPro" id="IPR050109">
    <property type="entry name" value="HTH-type_TetR-like_transc_reg"/>
</dbReference>
<dbReference type="Gene3D" id="1.10.10.60">
    <property type="entry name" value="Homeodomain-like"/>
    <property type="match status" value="1"/>
</dbReference>
<evidence type="ECO:0000256" key="1">
    <source>
        <dbReference type="ARBA" id="ARBA00023125"/>
    </source>
</evidence>
<dbReference type="RefSeq" id="WP_378529420.1">
    <property type="nucleotide sequence ID" value="NZ_JBHSBH010000003.1"/>
</dbReference>
<dbReference type="PRINTS" id="PR00455">
    <property type="entry name" value="HTHTETR"/>
</dbReference>
<evidence type="ECO:0000256" key="2">
    <source>
        <dbReference type="PROSITE-ProRule" id="PRU00335"/>
    </source>
</evidence>
<dbReference type="EMBL" id="JBHSBH010000003">
    <property type="protein sequence ID" value="MFC3994547.1"/>
    <property type="molecule type" value="Genomic_DNA"/>
</dbReference>
<keyword evidence="1 2" id="KW-0238">DNA-binding</keyword>
<sequence length="196" mass="20868">MARTGRRPGATRTRDQILSAAREQFAELGFGGATIRGIARAAEVDPALVHHFFGSKEDVFVAAMRLPYNPATVIREILAQAGPDPAPSVLRGLLRIWDAPETQATMVGLIRSAVADDRTARVIRDFLSDMVVQQVSAELGVPPLRATAAASQLLGLIVLRYVLRIEPVASAGHEDIVREYSPALGALIGAAAPPTT</sequence>
<feature type="DNA-binding region" description="H-T-H motif" evidence="2">
    <location>
        <begin position="34"/>
        <end position="53"/>
    </location>
</feature>
<dbReference type="Proteomes" id="UP001595847">
    <property type="component" value="Unassembled WGS sequence"/>
</dbReference>
<dbReference type="Gene3D" id="1.10.357.10">
    <property type="entry name" value="Tetracycline Repressor, domain 2"/>
    <property type="match status" value="1"/>
</dbReference>
<dbReference type="InterPro" id="IPR001647">
    <property type="entry name" value="HTH_TetR"/>
</dbReference>
<dbReference type="InterPro" id="IPR009057">
    <property type="entry name" value="Homeodomain-like_sf"/>
</dbReference>
<evidence type="ECO:0000313" key="5">
    <source>
        <dbReference type="Proteomes" id="UP001595847"/>
    </source>
</evidence>